<evidence type="ECO:0000259" key="1">
    <source>
        <dbReference type="Pfam" id="PF14529"/>
    </source>
</evidence>
<feature type="domain" description="Endonuclease/exonuclease/phosphatase" evidence="1">
    <location>
        <begin position="22"/>
        <end position="102"/>
    </location>
</feature>
<dbReference type="Proteomes" id="UP000237438">
    <property type="component" value="Unassembled WGS sequence"/>
</dbReference>
<keyword evidence="3" id="KW-1185">Reference proteome</keyword>
<name>A0A2S4PJR0_9PEZI</name>
<protein>
    <recommendedName>
        <fullName evidence="1">Endonuclease/exonuclease/phosphatase domain-containing protein</fullName>
    </recommendedName>
</protein>
<dbReference type="Gene3D" id="3.60.10.10">
    <property type="entry name" value="Endonuclease/exonuclease/phosphatase"/>
    <property type="match status" value="1"/>
</dbReference>
<dbReference type="PANTHER" id="PTHR33481">
    <property type="entry name" value="REVERSE TRANSCRIPTASE"/>
    <property type="match status" value="1"/>
</dbReference>
<evidence type="ECO:0000313" key="2">
    <source>
        <dbReference type="EMBL" id="POS82279.1"/>
    </source>
</evidence>
<dbReference type="SUPFAM" id="SSF56219">
    <property type="entry name" value="DNase I-like"/>
    <property type="match status" value="1"/>
</dbReference>
<dbReference type="STRING" id="225359.A0A2S4PJR0"/>
<dbReference type="InterPro" id="IPR005135">
    <property type="entry name" value="Endo/exonuclease/phosphatase"/>
</dbReference>
<gene>
    <name evidence="2" type="ORF">EPUL_005519</name>
</gene>
<dbReference type="Pfam" id="PF14529">
    <property type="entry name" value="Exo_endo_phos_2"/>
    <property type="match status" value="1"/>
</dbReference>
<sequence length="346" mass="39050">MWNVYNAPINSIGAGECLKLLLETSVIVAGDFNLRHPMWDSFTTFTSQETTALIDWAREKDLSLLNPTDVSTHNRGGTLDFAFCSLVKAKCEITLDLHTTSDNETLVTTIPLNDLFLKILGYRQESSSIQTEEEAEIEAENIVKTIHTALLAACSRANTSFRSRQSIRMGHVKNEKRDLRNAVRRAKKEYWKSRVENPDNLPDFYKIVKWYNTASKFHTPLKDQSGYTLVFCPEKKAKLLHRVLLSGHMKNTDIPQNTPTATCEIESSSPGEDEITASVLRIAWLTLGKRITNLLNKCITFAVHPTAFERAEIFILSKPGKRDRTLPKSYRSLSLLSCCHGLSIEA</sequence>
<dbReference type="OrthoDB" id="5152453at2759"/>
<evidence type="ECO:0000313" key="3">
    <source>
        <dbReference type="Proteomes" id="UP000237438"/>
    </source>
</evidence>
<dbReference type="PANTHER" id="PTHR33481:SF1">
    <property type="entry name" value="ENDONUCLEASE_EXONUCLEASE_PHOSPHATASE DOMAIN-CONTAINING PROTEIN-RELATED"/>
    <property type="match status" value="1"/>
</dbReference>
<dbReference type="InterPro" id="IPR036691">
    <property type="entry name" value="Endo/exonu/phosph_ase_sf"/>
</dbReference>
<comment type="caution">
    <text evidence="2">The sequence shown here is derived from an EMBL/GenBank/DDBJ whole genome shotgun (WGS) entry which is preliminary data.</text>
</comment>
<proteinExistence type="predicted"/>
<dbReference type="EMBL" id="PEDP01003330">
    <property type="protein sequence ID" value="POS82279.1"/>
    <property type="molecule type" value="Genomic_DNA"/>
</dbReference>
<dbReference type="AlphaFoldDB" id="A0A2S4PJR0"/>
<organism evidence="2 3">
    <name type="scientific">Erysiphe pulchra</name>
    <dbReference type="NCBI Taxonomy" id="225359"/>
    <lineage>
        <taxon>Eukaryota</taxon>
        <taxon>Fungi</taxon>
        <taxon>Dikarya</taxon>
        <taxon>Ascomycota</taxon>
        <taxon>Pezizomycotina</taxon>
        <taxon>Leotiomycetes</taxon>
        <taxon>Erysiphales</taxon>
        <taxon>Erysiphaceae</taxon>
        <taxon>Erysiphe</taxon>
    </lineage>
</organism>
<dbReference type="GO" id="GO:0003824">
    <property type="term" value="F:catalytic activity"/>
    <property type="evidence" value="ECO:0007669"/>
    <property type="project" value="InterPro"/>
</dbReference>
<reference evidence="2 3" key="1">
    <citation type="submission" date="2017-10" db="EMBL/GenBank/DDBJ databases">
        <title>Development of genomic resources for the powdery mildew, Erysiphe pulchra.</title>
        <authorList>
            <person name="Wadl P.A."/>
            <person name="Mack B.M."/>
            <person name="Moore G."/>
            <person name="Beltz S.B."/>
        </authorList>
    </citation>
    <scope>NUCLEOTIDE SEQUENCE [LARGE SCALE GENOMIC DNA]</scope>
    <source>
        <strain evidence="2">Cflorida</strain>
    </source>
</reference>
<accession>A0A2S4PJR0</accession>